<dbReference type="STRING" id="351659.SAMN05421784_10727"/>
<dbReference type="RefSeq" id="WP_092549032.1">
    <property type="nucleotide sequence ID" value="NZ_FPBJ01000007.1"/>
</dbReference>
<dbReference type="EMBL" id="FPBJ01000007">
    <property type="protein sequence ID" value="SFU44131.1"/>
    <property type="molecule type" value="Genomic_DNA"/>
</dbReference>
<gene>
    <name evidence="1" type="ORF">SAMN05421784_10727</name>
</gene>
<accession>A0A1I7G703</accession>
<reference evidence="2" key="1">
    <citation type="submission" date="2016-10" db="EMBL/GenBank/DDBJ databases">
        <authorList>
            <person name="Varghese N."/>
            <person name="Submissions S."/>
        </authorList>
    </citation>
    <scope>NUCLEOTIDE SEQUENCE [LARGE SCALE GENOMIC DNA]</scope>
    <source>
        <strain evidence="2">DSM 18168</strain>
    </source>
</reference>
<proteinExistence type="predicted"/>
<name>A0A1I7G703_9GAMM</name>
<evidence type="ECO:0000313" key="1">
    <source>
        <dbReference type="EMBL" id="SFU44131.1"/>
    </source>
</evidence>
<dbReference type="AlphaFoldDB" id="A0A1I7G703"/>
<keyword evidence="2" id="KW-1185">Reference proteome</keyword>
<sequence>MFGLRVTGDDYIYQIDGVNCSYVLRARDRLFLRGGFEDNTLAITRGVSTRIKTPYVDGDLIFMKTEGDVNIVANRFKGTIYQPPGDSSGYVTLYFFNSSAVVKSDSKIGLRVRGMNRNVIFDSGNEHLKIIHSEVGSNIIYDYSRQFNTDIAVNVSTICSRQRNEFEYYEYYESFFNCTNNHLRIKEMFSWGEDLPSIEGYTEGNSFILVADVSGF</sequence>
<protein>
    <submittedName>
        <fullName evidence="1">Uncharacterized protein</fullName>
    </submittedName>
</protein>
<organism evidence="1 2">
    <name type="scientific">Xenorhabdus koppenhoeferi</name>
    <dbReference type="NCBI Taxonomy" id="351659"/>
    <lineage>
        <taxon>Bacteria</taxon>
        <taxon>Pseudomonadati</taxon>
        <taxon>Pseudomonadota</taxon>
        <taxon>Gammaproteobacteria</taxon>
        <taxon>Enterobacterales</taxon>
        <taxon>Morganellaceae</taxon>
        <taxon>Xenorhabdus</taxon>
    </lineage>
</organism>
<evidence type="ECO:0000313" key="2">
    <source>
        <dbReference type="Proteomes" id="UP000242496"/>
    </source>
</evidence>
<dbReference type="Proteomes" id="UP000242496">
    <property type="component" value="Unassembled WGS sequence"/>
</dbReference>